<protein>
    <recommendedName>
        <fullName evidence="3">Homing endonuclease</fullName>
    </recommendedName>
</protein>
<dbReference type="EMBL" id="MT143114">
    <property type="protein sequence ID" value="QJA92999.1"/>
    <property type="molecule type" value="Genomic_DNA"/>
</dbReference>
<dbReference type="Gene3D" id="3.40.960.10">
    <property type="entry name" value="VSR Endonuclease"/>
    <property type="match status" value="1"/>
</dbReference>
<dbReference type="AlphaFoldDB" id="A0A6M3LF47"/>
<reference evidence="2" key="1">
    <citation type="submission" date="2020-03" db="EMBL/GenBank/DDBJ databases">
        <title>The deep terrestrial virosphere.</title>
        <authorList>
            <person name="Holmfeldt K."/>
            <person name="Nilsson E."/>
            <person name="Simone D."/>
            <person name="Lopez-Fernandez M."/>
            <person name="Wu X."/>
            <person name="de Brujin I."/>
            <person name="Lundin D."/>
            <person name="Andersson A."/>
            <person name="Bertilsson S."/>
            <person name="Dopson M."/>
        </authorList>
    </citation>
    <scope>NUCLEOTIDE SEQUENCE</scope>
    <source>
        <strain evidence="2">MM415B04391</strain>
    </source>
</reference>
<feature type="compositionally biased region" description="Basic and acidic residues" evidence="1">
    <location>
        <begin position="64"/>
        <end position="74"/>
    </location>
</feature>
<sequence length="261" mass="30284">MFTKKEIIEIVDMYDKDEKSTYVIAQKYNTYPNKIRNTLIKNGIKLRDKSAAQKKALETGRSLHPTEGKERPNSVKEKISDGIFDFWKKMSDEDYQKMVDNRRERWYNMSASEREEMHTAAIAAVREASKSGSKVEHFLRDELEKLGYVVIFHKKGLLANQELEIDLFLPGLKTAIEIDGPSHFLPIWGEDKLKRHISADADKAGLLLSSGLAIIRIKYLVSNFSEKYKRELLKMVLSHLKEIEKKFPSKGKRYMELEVQI</sequence>
<evidence type="ECO:0008006" key="3">
    <source>
        <dbReference type="Google" id="ProtNLM"/>
    </source>
</evidence>
<evidence type="ECO:0000313" key="2">
    <source>
        <dbReference type="EMBL" id="QJA92999.1"/>
    </source>
</evidence>
<accession>A0A6M3LF47</accession>
<gene>
    <name evidence="2" type="ORF">MM415B04391_0005</name>
</gene>
<feature type="region of interest" description="Disordered" evidence="1">
    <location>
        <begin position="55"/>
        <end position="74"/>
    </location>
</feature>
<dbReference type="Gene3D" id="1.10.10.60">
    <property type="entry name" value="Homeodomain-like"/>
    <property type="match status" value="1"/>
</dbReference>
<proteinExistence type="predicted"/>
<evidence type="ECO:0000256" key="1">
    <source>
        <dbReference type="SAM" id="MobiDB-lite"/>
    </source>
</evidence>
<name>A0A6M3LF47_9ZZZZ</name>
<organism evidence="2">
    <name type="scientific">viral metagenome</name>
    <dbReference type="NCBI Taxonomy" id="1070528"/>
    <lineage>
        <taxon>unclassified sequences</taxon>
        <taxon>metagenomes</taxon>
        <taxon>organismal metagenomes</taxon>
    </lineage>
</organism>